<evidence type="ECO:0000313" key="3">
    <source>
        <dbReference type="Proteomes" id="UP000245783"/>
    </source>
</evidence>
<keyword evidence="3" id="KW-1185">Reference proteome</keyword>
<dbReference type="GeneID" id="37037507"/>
<organism evidence="2 3">
    <name type="scientific">Ceraceosorus guamensis</name>
    <dbReference type="NCBI Taxonomy" id="1522189"/>
    <lineage>
        <taxon>Eukaryota</taxon>
        <taxon>Fungi</taxon>
        <taxon>Dikarya</taxon>
        <taxon>Basidiomycota</taxon>
        <taxon>Ustilaginomycotina</taxon>
        <taxon>Exobasidiomycetes</taxon>
        <taxon>Ceraceosorales</taxon>
        <taxon>Ceraceosoraceae</taxon>
        <taxon>Ceraceosorus</taxon>
    </lineage>
</organism>
<dbReference type="InParanoid" id="A0A316W2Q4"/>
<dbReference type="OrthoDB" id="407410at2759"/>
<dbReference type="AlphaFoldDB" id="A0A316W2Q4"/>
<feature type="compositionally biased region" description="Basic and acidic residues" evidence="1">
    <location>
        <begin position="735"/>
        <end position="752"/>
    </location>
</feature>
<dbReference type="GO" id="GO:0070939">
    <property type="term" value="C:Dsl1/NZR complex"/>
    <property type="evidence" value="ECO:0007669"/>
    <property type="project" value="InterPro"/>
</dbReference>
<sequence length="955" mass="105607">MESLVAQSRSSSEEAFTHASLLSHPLLSSAPSTSSLSSALHSLQTDILPRCEASLNFSRSALVQELLEAQRCALEEKQELSDLPRQIEEVEDEVMTLASSMGLLDERGQQRVPGLLGRLTEQRRELMRADKTVPFVALLARAEQLKQDTLRGAEDQHGSAKAGLRALQSLSSLIGQAGQAYAGADAIDQGSTLMAYLTATRDAALRELNEKLEARLRSALEESGWPPVSAEIAEARGEAIRSASSTLESKQVKQAWQRLCRLQRVAIRAKLIGKASYDAQSDAKVGSTDYTPLAPVKVLMEPLLARFAYHFDGDKSTNRLDKPQWYVNHMSNLLRSYNSLFDARNGKVTWLCDQGGLQQVGPRELVHFVLAALRLKVLASKEQLQKKPAVLAHTVSILLSFDSELQQLFHPSSLGKAEKISDLLLGDSTTFDAWLEGERTEAQERLQEILEDKDAWLISSADMDTEAEEDLSNQTWSAISNSSSNNRSNHTSDRRGVQKTTRSARGLCQILEAISERSRPLTLLVQRLGFLAIQDDLLSTYHQRLTRSLDAFESLSGAFARALPGGIASQDSSSESDMVRGLRGSSRLLKAFLSSLYVVETLRRLSEEGHNMQLNVDLNMDTAEAKMARETRRSWTGKREEEELDGASLGELVRRGMRGGSSLRPLAAGVGARASKNASVEQVTNADEDVWQEARKRFEKVGDRASKGLVRLVTSEVTEAMREYTLRRWSSTSPPREHLPIAQGKKEAKAAMDQDEDEDEEDSPTPGLIPSLSLLETHLSHLVPVLQPSESIPIYRLVARNVSQHIVDRVIISGGSHRFDQAGALRFERDYTSGWMSVLNSLSTLAQNQVSSGQLTGLGRQPEAAWRRLRDTILLLNLSAANVDQTSSSTASSTLLSTDAREKWTLSRATRALFDEDPANHTRVWVALKQDLGIAENYDLNTAREVLRRRVECPK</sequence>
<dbReference type="RefSeq" id="XP_025370021.1">
    <property type="nucleotide sequence ID" value="XM_025515637.1"/>
</dbReference>
<dbReference type="GO" id="GO:0060628">
    <property type="term" value="P:regulation of ER to Golgi vesicle-mediated transport"/>
    <property type="evidence" value="ECO:0007669"/>
    <property type="project" value="TreeGrafter"/>
</dbReference>
<dbReference type="GO" id="GO:0006890">
    <property type="term" value="P:retrograde vesicle-mediated transport, Golgi to endoplasmic reticulum"/>
    <property type="evidence" value="ECO:0007669"/>
    <property type="project" value="InterPro"/>
</dbReference>
<reference evidence="2 3" key="1">
    <citation type="journal article" date="2018" name="Mol. Biol. Evol.">
        <title>Broad Genomic Sampling Reveals a Smut Pathogenic Ancestry of the Fungal Clade Ustilaginomycotina.</title>
        <authorList>
            <person name="Kijpornyongpan T."/>
            <person name="Mondo S.J."/>
            <person name="Barry K."/>
            <person name="Sandor L."/>
            <person name="Lee J."/>
            <person name="Lipzen A."/>
            <person name="Pangilinan J."/>
            <person name="LaButti K."/>
            <person name="Hainaut M."/>
            <person name="Henrissat B."/>
            <person name="Grigoriev I.V."/>
            <person name="Spatafora J.W."/>
            <person name="Aime M.C."/>
        </authorList>
    </citation>
    <scope>NUCLEOTIDE SEQUENCE [LARGE SCALE GENOMIC DNA]</scope>
    <source>
        <strain evidence="2 3">MCA 4658</strain>
    </source>
</reference>
<dbReference type="Gene3D" id="1.20.58.670">
    <property type="entry name" value="Dsl1p vesicle tethering complex, Tip20p subunit, domain D"/>
    <property type="match status" value="1"/>
</dbReference>
<dbReference type="InterPro" id="IPR042044">
    <property type="entry name" value="EXOC6PINT-1/Sec15/Tip20_C_dom2"/>
</dbReference>
<dbReference type="Proteomes" id="UP000245783">
    <property type="component" value="Unassembled WGS sequence"/>
</dbReference>
<evidence type="ECO:0000313" key="2">
    <source>
        <dbReference type="EMBL" id="PWN42861.1"/>
    </source>
</evidence>
<feature type="region of interest" description="Disordered" evidence="1">
    <location>
        <begin position="729"/>
        <end position="767"/>
    </location>
</feature>
<proteinExistence type="predicted"/>
<evidence type="ECO:0000256" key="1">
    <source>
        <dbReference type="SAM" id="MobiDB-lite"/>
    </source>
</evidence>
<dbReference type="InterPro" id="IPR007528">
    <property type="entry name" value="RINT1_Tip20"/>
</dbReference>
<name>A0A316W2Q4_9BASI</name>
<dbReference type="STRING" id="1522189.A0A316W2Q4"/>
<dbReference type="GO" id="GO:0006888">
    <property type="term" value="P:endoplasmic reticulum to Golgi vesicle-mediated transport"/>
    <property type="evidence" value="ECO:0007669"/>
    <property type="project" value="InterPro"/>
</dbReference>
<dbReference type="Pfam" id="PF04437">
    <property type="entry name" value="RINT1_TIP1"/>
    <property type="match status" value="1"/>
</dbReference>
<protein>
    <submittedName>
        <fullName evidence="2">Uncharacterized protein</fullName>
    </submittedName>
</protein>
<gene>
    <name evidence="2" type="ORF">IE81DRAFT_341100</name>
</gene>
<accession>A0A316W2Q4</accession>
<feature type="compositionally biased region" description="Acidic residues" evidence="1">
    <location>
        <begin position="753"/>
        <end position="763"/>
    </location>
</feature>
<feature type="region of interest" description="Disordered" evidence="1">
    <location>
        <begin position="469"/>
        <end position="501"/>
    </location>
</feature>
<dbReference type="PANTHER" id="PTHR13520">
    <property type="entry name" value="RAD50-INTERACTING PROTEIN 1 RINT-1"/>
    <property type="match status" value="1"/>
</dbReference>
<dbReference type="EMBL" id="KZ819375">
    <property type="protein sequence ID" value="PWN42861.1"/>
    <property type="molecule type" value="Genomic_DNA"/>
</dbReference>
<dbReference type="PROSITE" id="PS51386">
    <property type="entry name" value="RINT1_TIP20"/>
    <property type="match status" value="1"/>
</dbReference>
<dbReference type="PANTHER" id="PTHR13520:SF0">
    <property type="entry name" value="RAD50-INTERACTING PROTEIN 1"/>
    <property type="match status" value="1"/>
</dbReference>
<feature type="compositionally biased region" description="Low complexity" evidence="1">
    <location>
        <begin position="472"/>
        <end position="489"/>
    </location>
</feature>